<dbReference type="GO" id="GO:0070897">
    <property type="term" value="P:transcription preinitiation complex assembly"/>
    <property type="evidence" value="ECO:0007669"/>
    <property type="project" value="InterPro"/>
</dbReference>
<evidence type="ECO:0000256" key="5">
    <source>
        <dbReference type="ARBA" id="ARBA00022833"/>
    </source>
</evidence>
<dbReference type="InterPro" id="IPR000812">
    <property type="entry name" value="TFIIB"/>
</dbReference>
<keyword evidence="8" id="KW-0539">Nucleus</keyword>
<reference evidence="11 13" key="2">
    <citation type="journal article" date="2001" name="Nature">
        <title>The highly reduced genome of an enslaved algal nucleus.</title>
        <authorList>
            <person name="Douglas S."/>
            <person name="Zauner S."/>
            <person name="Fraunholz M."/>
            <person name="Beaton M."/>
            <person name="Penny S."/>
            <person name="Deng L."/>
            <person name="Wu X."/>
            <person name="Reith M."/>
            <person name="Cavalier-Smith T."/>
            <person name="Maier U."/>
        </authorList>
    </citation>
    <scope>NUCLEOTIDE SEQUENCE [LARGE SCALE GENOMIC DNA]</scope>
</reference>
<dbReference type="Gene3D" id="2.20.25.10">
    <property type="match status" value="1"/>
</dbReference>
<evidence type="ECO:0000259" key="10">
    <source>
        <dbReference type="PROSITE" id="PS51134"/>
    </source>
</evidence>
<dbReference type="EMBL" id="AJ010592">
    <property type="protein sequence ID" value="CAC27089.1"/>
    <property type="molecule type" value="Genomic_DNA"/>
</dbReference>
<dbReference type="GO" id="GO:0000126">
    <property type="term" value="C:transcription factor TFIIIB complex"/>
    <property type="evidence" value="ECO:0007669"/>
    <property type="project" value="TreeGrafter"/>
</dbReference>
<name>Q9AVY2_GUITH</name>
<protein>
    <submittedName>
        <fullName evidence="11">TFIIB related factor hBRF</fullName>
    </submittedName>
</protein>
<dbReference type="PANTHER" id="PTHR11618">
    <property type="entry name" value="TRANSCRIPTION INITIATION FACTOR IIB-RELATED"/>
    <property type="match status" value="1"/>
</dbReference>
<evidence type="ECO:0000256" key="2">
    <source>
        <dbReference type="ARBA" id="ARBA00010857"/>
    </source>
</evidence>
<dbReference type="InterPro" id="IPR036915">
    <property type="entry name" value="Cyclin-like_sf"/>
</dbReference>
<dbReference type="Proteomes" id="UP000242167">
    <property type="component" value="Nucleomorph 2"/>
</dbReference>
<evidence type="ECO:0000313" key="12">
    <source>
        <dbReference type="EMBL" id="CAE2325763.1"/>
    </source>
</evidence>
<comment type="similarity">
    <text evidence="2">Belongs to the TFIIB family.</text>
</comment>
<accession>Q9AVY2</accession>
<reference evidence="11" key="1">
    <citation type="journal article" date="2000" name="Proc. Natl. Acad. Sci. U.S.A.">
        <title>Chloroplast protein and centrosomal genes, a tRNA intron, and odd telomeres in an unusually compact eukaryotic genome, the cryptomonad nucleomorph.</title>
        <authorList>
            <person name="Zauner S."/>
            <person name="Fraunholz M."/>
            <person name="Wastl J."/>
            <person name="Penny S."/>
            <person name="Beaton M."/>
            <person name="Cavalier-Smith T."/>
            <person name="Maier U.G."/>
            <person name="Douglas S."/>
        </authorList>
    </citation>
    <scope>NUCLEOTIDE SEQUENCE</scope>
</reference>
<feature type="domain" description="TFIIB-type" evidence="10">
    <location>
        <begin position="1"/>
        <end position="30"/>
    </location>
</feature>
<dbReference type="GO" id="GO:0000428">
    <property type="term" value="C:DNA-directed RNA polymerase complex"/>
    <property type="evidence" value="ECO:0007669"/>
    <property type="project" value="UniProtKB-KW"/>
</dbReference>
<dbReference type="Pfam" id="PF00382">
    <property type="entry name" value="TFIIB"/>
    <property type="match status" value="2"/>
</dbReference>
<evidence type="ECO:0000256" key="6">
    <source>
        <dbReference type="ARBA" id="ARBA00023015"/>
    </source>
</evidence>
<dbReference type="SUPFAM" id="SSF47954">
    <property type="entry name" value="Cyclin-like"/>
    <property type="match status" value="2"/>
</dbReference>
<keyword evidence="6" id="KW-0805">Transcription regulation</keyword>
<dbReference type="GO" id="GO:0017025">
    <property type="term" value="F:TBP-class protein binding"/>
    <property type="evidence" value="ECO:0007669"/>
    <property type="project" value="InterPro"/>
</dbReference>
<dbReference type="Gene3D" id="1.10.472.10">
    <property type="entry name" value="Cyclin-like"/>
    <property type="match status" value="2"/>
</dbReference>
<evidence type="ECO:0000313" key="11">
    <source>
        <dbReference type="EMBL" id="CAC27089.1"/>
    </source>
</evidence>
<dbReference type="SUPFAM" id="SSF57783">
    <property type="entry name" value="Zinc beta-ribbon"/>
    <property type="match status" value="1"/>
</dbReference>
<keyword evidence="3" id="KW-0479">Metal-binding</keyword>
<dbReference type="Pfam" id="PF08271">
    <property type="entry name" value="Zn_Ribbon_TF"/>
    <property type="match status" value="1"/>
</dbReference>
<evidence type="ECO:0000256" key="1">
    <source>
        <dbReference type="ARBA" id="ARBA00004123"/>
    </source>
</evidence>
<dbReference type="AlphaFoldDB" id="Q9AVY2"/>
<dbReference type="GO" id="GO:0008270">
    <property type="term" value="F:zinc ion binding"/>
    <property type="evidence" value="ECO:0007669"/>
    <property type="project" value="UniProtKB-KW"/>
</dbReference>
<dbReference type="EMBL" id="HBKN01038383">
    <property type="protein sequence ID" value="CAE2325763.1"/>
    <property type="molecule type" value="Transcribed_RNA"/>
</dbReference>
<dbReference type="GO" id="GO:0097550">
    <property type="term" value="C:transcription preinitiation complex"/>
    <property type="evidence" value="ECO:0007669"/>
    <property type="project" value="TreeGrafter"/>
</dbReference>
<evidence type="ECO:0000256" key="9">
    <source>
        <dbReference type="PROSITE-ProRule" id="PRU00469"/>
    </source>
</evidence>
<comment type="subcellular location">
    <subcellularLocation>
        <location evidence="1">Nucleus</location>
    </subcellularLocation>
</comment>
<dbReference type="CDD" id="cd20553">
    <property type="entry name" value="CYCLIN_TFIIIB90_rpt1"/>
    <property type="match status" value="1"/>
</dbReference>
<evidence type="ECO:0000256" key="8">
    <source>
        <dbReference type="ARBA" id="ARBA00023242"/>
    </source>
</evidence>
<dbReference type="PRINTS" id="PR00685">
    <property type="entry name" value="TIFACTORIIB"/>
</dbReference>
<proteinExistence type="inferred from homology"/>
<keyword evidence="7" id="KW-0804">Transcription</keyword>
<dbReference type="GO" id="GO:0005634">
    <property type="term" value="C:nucleus"/>
    <property type="evidence" value="ECO:0007669"/>
    <property type="project" value="UniProtKB-SubCell"/>
</dbReference>
<dbReference type="PROSITE" id="PS51134">
    <property type="entry name" value="ZF_TFIIB"/>
    <property type="match status" value="1"/>
</dbReference>
<gene>
    <name evidence="11" type="primary">tfIIB-brf</name>
    <name evidence="12" type="ORF">GTHE00462_LOCUS30108</name>
</gene>
<dbReference type="PIR" id="G90114">
    <property type="entry name" value="G90114"/>
</dbReference>
<evidence type="ECO:0000256" key="7">
    <source>
        <dbReference type="ARBA" id="ARBA00023163"/>
    </source>
</evidence>
<sequence>MICYECKNKEIFFDYKNGKIICNCCGYVIKEDISNPDLNFIKENKSSTKLEGKIISTKINHFKNNNQNLNSGIKRKFHIYGNLLNLNQINIEKSMTLYLKISEINFVINKKVDLYIISCLYMISRFEKTPHLLVDFSDISQIRTNKIGVEFLKISKNLKMEIPIIDPCIFIHRFASRLLLGKKSGKIITSALRIIARMKRNWLSTGRRPSSLCGVALLIASRMYGFSIDTKEISKIVRVGHLSLKSRINEIKNTTLAQMTLNQINFGGGDDGNKDSLIELNYDDHNNPPCRINKKKLTIKYSKIINEKKIFFNSDKVKNFKKKNYNKICKNSLRKKKFFRIDDSFKYLNNSFEIFMKESLWQESATNLFKSQNIFSRLQKERPLEFLKSYKNKS</sequence>
<evidence type="ECO:0000256" key="3">
    <source>
        <dbReference type="ARBA" id="ARBA00022723"/>
    </source>
</evidence>
<keyword evidence="11" id="KW-0240">DNA-directed RNA polymerase</keyword>
<keyword evidence="5" id="KW-0862">Zinc</keyword>
<dbReference type="CDD" id="cd20554">
    <property type="entry name" value="CYCLIN_TFIIIB90_rpt2"/>
    <property type="match status" value="1"/>
</dbReference>
<dbReference type="FunFam" id="1.10.472.10:FF:000002">
    <property type="entry name" value="Transcription factor IIIB 90 kDa subunit"/>
    <property type="match status" value="1"/>
</dbReference>
<organism evidence="11 13">
    <name type="scientific">Guillardia theta</name>
    <name type="common">Cryptophyte</name>
    <name type="synonym">Cryptomonas phi</name>
    <dbReference type="NCBI Taxonomy" id="55529"/>
    <lineage>
        <taxon>Eukaryota</taxon>
        <taxon>Cryptophyceae</taxon>
        <taxon>Pyrenomonadales</taxon>
        <taxon>Geminigeraceae</taxon>
        <taxon>Guillardia</taxon>
    </lineage>
</organism>
<evidence type="ECO:0000256" key="4">
    <source>
        <dbReference type="ARBA" id="ARBA00022771"/>
    </source>
</evidence>
<dbReference type="GO" id="GO:0000995">
    <property type="term" value="F:RNA polymerase III general transcription initiation factor activity"/>
    <property type="evidence" value="ECO:0007669"/>
    <property type="project" value="TreeGrafter"/>
</dbReference>
<dbReference type="RefSeq" id="XP_001713305.1">
    <property type="nucleotide sequence ID" value="XM_001713253.1"/>
</dbReference>
<dbReference type="PANTHER" id="PTHR11618:SF4">
    <property type="entry name" value="TRANSCRIPTION FACTOR IIIB 90 KDA SUBUNIT"/>
    <property type="match status" value="1"/>
</dbReference>
<evidence type="ECO:0000313" key="13">
    <source>
        <dbReference type="Proteomes" id="UP000242167"/>
    </source>
</evidence>
<dbReference type="GeneID" id="857552"/>
<dbReference type="GO" id="GO:0001006">
    <property type="term" value="F:RNA polymerase III type 3 promoter sequence-specific DNA binding"/>
    <property type="evidence" value="ECO:0007669"/>
    <property type="project" value="TreeGrafter"/>
</dbReference>
<dbReference type="InterPro" id="IPR013137">
    <property type="entry name" value="Znf_TFIIB"/>
</dbReference>
<dbReference type="InterPro" id="IPR013150">
    <property type="entry name" value="TFIIB_cyclin"/>
</dbReference>
<keyword evidence="4 9" id="KW-0863">Zinc-finger</keyword>
<reference evidence="12" key="3">
    <citation type="submission" date="2021-01" db="EMBL/GenBank/DDBJ databases">
        <authorList>
            <person name="Corre E."/>
            <person name="Pelletier E."/>
            <person name="Niang G."/>
            <person name="Scheremetjew M."/>
            <person name="Finn R."/>
            <person name="Kale V."/>
            <person name="Holt S."/>
            <person name="Cochrane G."/>
            <person name="Meng A."/>
            <person name="Brown T."/>
            <person name="Cohen L."/>
        </authorList>
    </citation>
    <scope>NUCLEOTIDE SEQUENCE</scope>
    <source>
        <strain evidence="12">CCMP 2712</strain>
    </source>
</reference>